<feature type="signal peptide" evidence="5">
    <location>
        <begin position="1"/>
        <end position="20"/>
    </location>
</feature>
<dbReference type="Pfam" id="PF16970">
    <property type="entry name" value="FimA"/>
    <property type="match status" value="1"/>
</dbReference>
<evidence type="ECO:0000256" key="4">
    <source>
        <dbReference type="ARBA" id="ARBA00023263"/>
    </source>
</evidence>
<evidence type="ECO:0000256" key="1">
    <source>
        <dbReference type="ARBA" id="ARBA00004561"/>
    </source>
</evidence>
<dbReference type="RefSeq" id="WP_367843058.1">
    <property type="nucleotide sequence ID" value="NZ_JBFOHL010000001.1"/>
</dbReference>
<accession>A0ABV3QJK6</accession>
<dbReference type="InterPro" id="IPR036937">
    <property type="entry name" value="Adhesion_dom_fimbrial_sf"/>
</dbReference>
<evidence type="ECO:0000256" key="5">
    <source>
        <dbReference type="SAM" id="SignalP"/>
    </source>
</evidence>
<dbReference type="PANTHER" id="PTHR33420">
    <property type="entry name" value="FIMBRIAL SUBUNIT ELFA-RELATED"/>
    <property type="match status" value="1"/>
</dbReference>
<dbReference type="InterPro" id="IPR050263">
    <property type="entry name" value="Bact_Fimbrial_Adh_Pro"/>
</dbReference>
<reference evidence="6 7" key="1">
    <citation type="submission" date="2024-06" db="EMBL/GenBank/DDBJ databases">
        <authorList>
            <person name="Woo H."/>
        </authorList>
    </citation>
    <scope>NUCLEOTIDE SEQUENCE [LARGE SCALE GENOMIC DNA]</scope>
    <source>
        <strain evidence="6 7">S2-g</strain>
    </source>
</reference>
<keyword evidence="4" id="KW-0281">Fimbrium</keyword>
<protein>
    <submittedName>
        <fullName evidence="6">Fimbrial protein</fullName>
    </submittedName>
</protein>
<proteinExistence type="inferred from homology"/>
<dbReference type="Proteomes" id="UP001556170">
    <property type="component" value="Unassembled WGS sequence"/>
</dbReference>
<dbReference type="Gene3D" id="2.60.40.1090">
    <property type="entry name" value="Fimbrial-type adhesion domain"/>
    <property type="match status" value="1"/>
</dbReference>
<comment type="caution">
    <text evidence="6">The sequence shown here is derived from an EMBL/GenBank/DDBJ whole genome shotgun (WGS) entry which is preliminary data.</text>
</comment>
<dbReference type="InterPro" id="IPR039458">
    <property type="entry name" value="FimA-like"/>
</dbReference>
<dbReference type="PANTHER" id="PTHR33420:SF3">
    <property type="entry name" value="FIMBRIAL SUBUNIT ELFA"/>
    <property type="match status" value="1"/>
</dbReference>
<dbReference type="SUPFAM" id="SSF49401">
    <property type="entry name" value="Bacterial adhesins"/>
    <property type="match status" value="1"/>
</dbReference>
<name>A0ABV3QJK6_9GAMM</name>
<comment type="similarity">
    <text evidence="2">Belongs to the fimbrial protein family.</text>
</comment>
<evidence type="ECO:0000313" key="7">
    <source>
        <dbReference type="Proteomes" id="UP001556170"/>
    </source>
</evidence>
<evidence type="ECO:0000313" key="6">
    <source>
        <dbReference type="EMBL" id="MEW9622742.1"/>
    </source>
</evidence>
<keyword evidence="7" id="KW-1185">Reference proteome</keyword>
<organism evidence="6 7">
    <name type="scientific">Rhodanobacter geophilus</name>
    <dbReference type="NCBI Taxonomy" id="3162488"/>
    <lineage>
        <taxon>Bacteria</taxon>
        <taxon>Pseudomonadati</taxon>
        <taxon>Pseudomonadota</taxon>
        <taxon>Gammaproteobacteria</taxon>
        <taxon>Lysobacterales</taxon>
        <taxon>Rhodanobacteraceae</taxon>
        <taxon>Rhodanobacter</taxon>
    </lineage>
</organism>
<evidence type="ECO:0000256" key="3">
    <source>
        <dbReference type="ARBA" id="ARBA00022729"/>
    </source>
</evidence>
<sequence>MTKTLLSAALIAGFGIAAFAPQVARATDGTITFNGKVLSSTCTVSNASGGIVSVALPDVVKTVFTAQGSTAGLTPFSLNLTGCPTTPSGVVVGASFSGSANIDGTTGAVKNATGATFSNVEVQMTDGSGTAINLNTNPNPVSATINGTGGATLSYQAQYYQPTATAITAGTVTASVAFTLTYN</sequence>
<comment type="subcellular location">
    <subcellularLocation>
        <location evidence="1">Fimbrium</location>
    </subcellularLocation>
</comment>
<dbReference type="InterPro" id="IPR008966">
    <property type="entry name" value="Adhesion_dom_sf"/>
</dbReference>
<gene>
    <name evidence="6" type="ORF">ABQJ56_00655</name>
</gene>
<dbReference type="EMBL" id="JBFOHL010000001">
    <property type="protein sequence ID" value="MEW9622742.1"/>
    <property type="molecule type" value="Genomic_DNA"/>
</dbReference>
<evidence type="ECO:0000256" key="2">
    <source>
        <dbReference type="ARBA" id="ARBA00006671"/>
    </source>
</evidence>
<feature type="chain" id="PRO_5046632783" evidence="5">
    <location>
        <begin position="21"/>
        <end position="183"/>
    </location>
</feature>
<keyword evidence="3 5" id="KW-0732">Signal</keyword>